<dbReference type="EMBL" id="NMUH01001669">
    <property type="protein sequence ID" value="MQL94403.1"/>
    <property type="molecule type" value="Genomic_DNA"/>
</dbReference>
<dbReference type="Proteomes" id="UP000652761">
    <property type="component" value="Unassembled WGS sequence"/>
</dbReference>
<evidence type="ECO:0000313" key="2">
    <source>
        <dbReference type="Proteomes" id="UP000652761"/>
    </source>
</evidence>
<proteinExistence type="predicted"/>
<comment type="caution">
    <text evidence="1">The sequence shown here is derived from an EMBL/GenBank/DDBJ whole genome shotgun (WGS) entry which is preliminary data.</text>
</comment>
<dbReference type="AlphaFoldDB" id="A0A843VQI2"/>
<evidence type="ECO:0000313" key="1">
    <source>
        <dbReference type="EMBL" id="MQL94403.1"/>
    </source>
</evidence>
<keyword evidence="2" id="KW-1185">Reference proteome</keyword>
<name>A0A843VQI2_COLES</name>
<protein>
    <submittedName>
        <fullName evidence="1">Uncharacterized protein</fullName>
    </submittedName>
</protein>
<accession>A0A843VQI2</accession>
<reference evidence="1" key="1">
    <citation type="submission" date="2017-07" db="EMBL/GenBank/DDBJ databases">
        <title>Taro Niue Genome Assembly and Annotation.</title>
        <authorList>
            <person name="Atibalentja N."/>
            <person name="Keating K."/>
            <person name="Fields C.J."/>
        </authorList>
    </citation>
    <scope>NUCLEOTIDE SEQUENCE</scope>
    <source>
        <strain evidence="1">Niue_2</strain>
        <tissue evidence="1">Leaf</tissue>
    </source>
</reference>
<organism evidence="1 2">
    <name type="scientific">Colocasia esculenta</name>
    <name type="common">Wild taro</name>
    <name type="synonym">Arum esculentum</name>
    <dbReference type="NCBI Taxonomy" id="4460"/>
    <lineage>
        <taxon>Eukaryota</taxon>
        <taxon>Viridiplantae</taxon>
        <taxon>Streptophyta</taxon>
        <taxon>Embryophyta</taxon>
        <taxon>Tracheophyta</taxon>
        <taxon>Spermatophyta</taxon>
        <taxon>Magnoliopsida</taxon>
        <taxon>Liliopsida</taxon>
        <taxon>Araceae</taxon>
        <taxon>Aroideae</taxon>
        <taxon>Colocasieae</taxon>
        <taxon>Colocasia</taxon>
    </lineage>
</organism>
<gene>
    <name evidence="1" type="ORF">Taro_027056</name>
</gene>
<sequence length="65" mass="7818">MTKKLRKVLTLHRYDAAPNWTTTEKRPLRPHLWGVGVSLASHWLSRELPQHRANQKHRYDDDKLY</sequence>